<feature type="domain" description="Chemokine interleukin-8-like" evidence="2">
    <location>
        <begin position="68"/>
        <end position="131"/>
    </location>
</feature>
<dbReference type="InterPro" id="IPR001811">
    <property type="entry name" value="Chemokine_IL8-like_dom"/>
</dbReference>
<evidence type="ECO:0000256" key="1">
    <source>
        <dbReference type="ARBA" id="ARBA00022514"/>
    </source>
</evidence>
<reference evidence="3" key="1">
    <citation type="journal article" date="2023" name="Science">
        <title>Genome structures resolve the early diversification of teleost fishes.</title>
        <authorList>
            <person name="Parey E."/>
            <person name="Louis A."/>
            <person name="Montfort J."/>
            <person name="Bouchez O."/>
            <person name="Roques C."/>
            <person name="Iampietro C."/>
            <person name="Lluch J."/>
            <person name="Castinel A."/>
            <person name="Donnadieu C."/>
            <person name="Desvignes T."/>
            <person name="Floi Bucao C."/>
            <person name="Jouanno E."/>
            <person name="Wen M."/>
            <person name="Mejri S."/>
            <person name="Dirks R."/>
            <person name="Jansen H."/>
            <person name="Henkel C."/>
            <person name="Chen W.J."/>
            <person name="Zahm M."/>
            <person name="Cabau C."/>
            <person name="Klopp C."/>
            <person name="Thompson A.W."/>
            <person name="Robinson-Rechavi M."/>
            <person name="Braasch I."/>
            <person name="Lecointre G."/>
            <person name="Bobe J."/>
            <person name="Postlethwait J.H."/>
            <person name="Berthelot C."/>
            <person name="Roest Crollius H."/>
            <person name="Guiguen Y."/>
        </authorList>
    </citation>
    <scope>NUCLEOTIDE SEQUENCE</scope>
    <source>
        <strain evidence="3">NC1722</strain>
    </source>
</reference>
<keyword evidence="1" id="KW-0202">Cytokine</keyword>
<dbReference type="EMBL" id="JAINUG010000007">
    <property type="protein sequence ID" value="KAJ8416002.1"/>
    <property type="molecule type" value="Genomic_DNA"/>
</dbReference>
<dbReference type="GO" id="GO:0008009">
    <property type="term" value="F:chemokine activity"/>
    <property type="evidence" value="ECO:0007669"/>
    <property type="project" value="InterPro"/>
</dbReference>
<evidence type="ECO:0000259" key="2">
    <source>
        <dbReference type="SMART" id="SM00199"/>
    </source>
</evidence>
<keyword evidence="4" id="KW-1185">Reference proteome</keyword>
<dbReference type="GO" id="GO:0005615">
    <property type="term" value="C:extracellular space"/>
    <property type="evidence" value="ECO:0007669"/>
    <property type="project" value="UniProtKB-KW"/>
</dbReference>
<organism evidence="3 4">
    <name type="scientific">Aldrovandia affinis</name>
    <dbReference type="NCBI Taxonomy" id="143900"/>
    <lineage>
        <taxon>Eukaryota</taxon>
        <taxon>Metazoa</taxon>
        <taxon>Chordata</taxon>
        <taxon>Craniata</taxon>
        <taxon>Vertebrata</taxon>
        <taxon>Euteleostomi</taxon>
        <taxon>Actinopterygii</taxon>
        <taxon>Neopterygii</taxon>
        <taxon>Teleostei</taxon>
        <taxon>Notacanthiformes</taxon>
        <taxon>Halosauridae</taxon>
        <taxon>Aldrovandia</taxon>
    </lineage>
</organism>
<dbReference type="InterPro" id="IPR036048">
    <property type="entry name" value="Interleukin_8-like_sf"/>
</dbReference>
<comment type="caution">
    <text evidence="3">The sequence shown here is derived from an EMBL/GenBank/DDBJ whole genome shotgun (WGS) entry which is preliminary data.</text>
</comment>
<protein>
    <recommendedName>
        <fullName evidence="2">Chemokine interleukin-8-like domain-containing protein</fullName>
    </recommendedName>
</protein>
<accession>A0AAD7T8R1</accession>
<sequence length="156" mass="17622">MRIDTANQEAREEIGKDLQLSSNPKKITNQTKKTADMALRVSALLFAVLLLCDVDLDSENIAGATSVRQSCECPNVIDSVPWRRVSDFTVTDKGPLCNEIEIVLYLKTNKQACLNPNSKQGKRLQKCWKRIQNDPARRKGCLHLKRGRSKKRTQPT</sequence>
<evidence type="ECO:0000313" key="4">
    <source>
        <dbReference type="Proteomes" id="UP001221898"/>
    </source>
</evidence>
<proteinExistence type="predicted"/>
<dbReference type="Pfam" id="PF00048">
    <property type="entry name" value="IL8"/>
    <property type="match status" value="1"/>
</dbReference>
<dbReference type="GO" id="GO:0006955">
    <property type="term" value="P:immune response"/>
    <property type="evidence" value="ECO:0007669"/>
    <property type="project" value="InterPro"/>
</dbReference>
<dbReference type="Gene3D" id="2.40.50.40">
    <property type="match status" value="1"/>
</dbReference>
<name>A0AAD7T8R1_9TELE</name>
<gene>
    <name evidence="3" type="ORF">AAFF_G00380240</name>
</gene>
<dbReference type="SMART" id="SM00199">
    <property type="entry name" value="SCY"/>
    <property type="match status" value="1"/>
</dbReference>
<dbReference type="AlphaFoldDB" id="A0AAD7T8R1"/>
<evidence type="ECO:0000313" key="3">
    <source>
        <dbReference type="EMBL" id="KAJ8416002.1"/>
    </source>
</evidence>
<dbReference type="Proteomes" id="UP001221898">
    <property type="component" value="Unassembled WGS sequence"/>
</dbReference>
<dbReference type="SUPFAM" id="SSF54117">
    <property type="entry name" value="Interleukin 8-like chemokines"/>
    <property type="match status" value="1"/>
</dbReference>